<keyword evidence="1 2" id="KW-0195">Cyclin</keyword>
<dbReference type="Gene3D" id="1.10.472.10">
    <property type="entry name" value="Cyclin-like"/>
    <property type="match status" value="2"/>
</dbReference>
<organism evidence="4 5">
    <name type="scientific">Cyclotella atomus</name>
    <dbReference type="NCBI Taxonomy" id="382360"/>
    <lineage>
        <taxon>Eukaryota</taxon>
        <taxon>Sar</taxon>
        <taxon>Stramenopiles</taxon>
        <taxon>Ochrophyta</taxon>
        <taxon>Bacillariophyta</taxon>
        <taxon>Coscinodiscophyceae</taxon>
        <taxon>Thalassiosirophycidae</taxon>
        <taxon>Stephanodiscales</taxon>
        <taxon>Stephanodiscaceae</taxon>
        <taxon>Cyclotella</taxon>
    </lineage>
</organism>
<keyword evidence="5" id="KW-1185">Reference proteome</keyword>
<dbReference type="InterPro" id="IPR004367">
    <property type="entry name" value="Cyclin_C-dom"/>
</dbReference>
<comment type="similarity">
    <text evidence="2">Belongs to the cyclin family.</text>
</comment>
<dbReference type="FunFam" id="1.10.472.10:FF:000093">
    <property type="entry name" value="Predicted protein"/>
    <property type="match status" value="1"/>
</dbReference>
<dbReference type="InterPro" id="IPR036915">
    <property type="entry name" value="Cyclin-like_sf"/>
</dbReference>
<feature type="domain" description="Cyclin-like" evidence="3">
    <location>
        <begin position="42"/>
        <end position="130"/>
    </location>
</feature>
<dbReference type="InterPro" id="IPR006671">
    <property type="entry name" value="Cyclin_N"/>
</dbReference>
<evidence type="ECO:0000256" key="2">
    <source>
        <dbReference type="RuleBase" id="RU000383"/>
    </source>
</evidence>
<evidence type="ECO:0000256" key="1">
    <source>
        <dbReference type="ARBA" id="ARBA00023127"/>
    </source>
</evidence>
<dbReference type="Proteomes" id="UP001530400">
    <property type="component" value="Unassembled WGS sequence"/>
</dbReference>
<accession>A0ABD3QAX9</accession>
<evidence type="ECO:0000313" key="5">
    <source>
        <dbReference type="Proteomes" id="UP001530400"/>
    </source>
</evidence>
<dbReference type="SMART" id="SM00385">
    <property type="entry name" value="CYCLIN"/>
    <property type="match status" value="2"/>
</dbReference>
<dbReference type="Pfam" id="PF00134">
    <property type="entry name" value="Cyclin_N"/>
    <property type="match status" value="1"/>
</dbReference>
<dbReference type="InterPro" id="IPR039361">
    <property type="entry name" value="Cyclin"/>
</dbReference>
<dbReference type="Pfam" id="PF02984">
    <property type="entry name" value="Cyclin_C"/>
    <property type="match status" value="1"/>
</dbReference>
<evidence type="ECO:0000259" key="3">
    <source>
        <dbReference type="SMART" id="SM00385"/>
    </source>
</evidence>
<gene>
    <name evidence="4" type="ORF">ACHAWO_006687</name>
</gene>
<sequence length="263" mass="29861">MNASAAAAQWQALADKENQEYYKITQLITSRDAQNHRLLMVKWAYNAVDKYDLDRSIVSFAFSYFDRFMALYSDLADFECTQILAMTCLYVAAKVHSSRTAPLTISRISRMSKGCFERKQIVEMEKRLISILSWYMHPPVPTLFVETVRHFLYNNRNLSSAKKDQVYDMTIYLIELSVCDHFFVTKRPSSVAAAALQIGLEVAGCDLPLQVPLAPEAKEMAGACLSRMRKLYKSSFPDKEDSSRCTDCSPNDVMMTITQSSSS</sequence>
<comment type="caution">
    <text evidence="4">The sequence shown here is derived from an EMBL/GenBank/DDBJ whole genome shotgun (WGS) entry which is preliminary data.</text>
</comment>
<proteinExistence type="inferred from homology"/>
<evidence type="ECO:0000313" key="4">
    <source>
        <dbReference type="EMBL" id="KAL3797051.1"/>
    </source>
</evidence>
<reference evidence="4 5" key="1">
    <citation type="submission" date="2024-10" db="EMBL/GenBank/DDBJ databases">
        <title>Updated reference genomes for cyclostephanoid diatoms.</title>
        <authorList>
            <person name="Roberts W.R."/>
            <person name="Alverson A.J."/>
        </authorList>
    </citation>
    <scope>NUCLEOTIDE SEQUENCE [LARGE SCALE GENOMIC DNA]</scope>
    <source>
        <strain evidence="4 5">AJA010-31</strain>
    </source>
</reference>
<feature type="domain" description="Cyclin-like" evidence="3">
    <location>
        <begin position="142"/>
        <end position="233"/>
    </location>
</feature>
<name>A0ABD3QAX9_9STRA</name>
<dbReference type="SUPFAM" id="SSF47954">
    <property type="entry name" value="Cyclin-like"/>
    <property type="match status" value="2"/>
</dbReference>
<dbReference type="PANTHER" id="PTHR10177">
    <property type="entry name" value="CYCLINS"/>
    <property type="match status" value="1"/>
</dbReference>
<dbReference type="InterPro" id="IPR013763">
    <property type="entry name" value="Cyclin-like_dom"/>
</dbReference>
<dbReference type="EMBL" id="JALLPJ020000268">
    <property type="protein sequence ID" value="KAL3797051.1"/>
    <property type="molecule type" value="Genomic_DNA"/>
</dbReference>
<protein>
    <recommendedName>
        <fullName evidence="3">Cyclin-like domain-containing protein</fullName>
    </recommendedName>
</protein>
<dbReference type="AlphaFoldDB" id="A0ABD3QAX9"/>